<evidence type="ECO:0000313" key="4">
    <source>
        <dbReference type="EMBL" id="GGA90875.1"/>
    </source>
</evidence>
<dbReference type="Gene3D" id="3.40.50.720">
    <property type="entry name" value="NAD(P)-binding Rossmann-like Domain"/>
    <property type="match status" value="1"/>
</dbReference>
<dbReference type="AlphaFoldDB" id="A0A916WDI2"/>
<dbReference type="GO" id="GO:0070402">
    <property type="term" value="F:NADPH binding"/>
    <property type="evidence" value="ECO:0007669"/>
    <property type="project" value="TreeGrafter"/>
</dbReference>
<dbReference type="PANTHER" id="PTHR48106">
    <property type="entry name" value="QUINONE OXIDOREDUCTASE PIG3-RELATED"/>
    <property type="match status" value="1"/>
</dbReference>
<accession>A0A916WDI2</accession>
<dbReference type="SUPFAM" id="SSF51735">
    <property type="entry name" value="NAD(P)-binding Rossmann-fold domains"/>
    <property type="match status" value="1"/>
</dbReference>
<evidence type="ECO:0000256" key="2">
    <source>
        <dbReference type="ARBA" id="ARBA00023002"/>
    </source>
</evidence>
<dbReference type="InterPro" id="IPR013149">
    <property type="entry name" value="ADH-like_C"/>
</dbReference>
<dbReference type="GO" id="GO:0005829">
    <property type="term" value="C:cytosol"/>
    <property type="evidence" value="ECO:0007669"/>
    <property type="project" value="TreeGrafter"/>
</dbReference>
<evidence type="ECO:0000313" key="5">
    <source>
        <dbReference type="Proteomes" id="UP000606922"/>
    </source>
</evidence>
<dbReference type="SUPFAM" id="SSF50129">
    <property type="entry name" value="GroES-like"/>
    <property type="match status" value="1"/>
</dbReference>
<dbReference type="EMBL" id="BMGB01000001">
    <property type="protein sequence ID" value="GGA90875.1"/>
    <property type="molecule type" value="Genomic_DNA"/>
</dbReference>
<dbReference type="InterPro" id="IPR011032">
    <property type="entry name" value="GroES-like_sf"/>
</dbReference>
<dbReference type="InterPro" id="IPR036291">
    <property type="entry name" value="NAD(P)-bd_dom_sf"/>
</dbReference>
<dbReference type="SMART" id="SM00829">
    <property type="entry name" value="PKS_ER"/>
    <property type="match status" value="1"/>
</dbReference>
<dbReference type="GO" id="GO:0003960">
    <property type="term" value="F:quinone reductase (NADPH) activity"/>
    <property type="evidence" value="ECO:0007669"/>
    <property type="project" value="TreeGrafter"/>
</dbReference>
<dbReference type="GO" id="GO:0035925">
    <property type="term" value="F:mRNA 3'-UTR AU-rich region binding"/>
    <property type="evidence" value="ECO:0007669"/>
    <property type="project" value="TreeGrafter"/>
</dbReference>
<keyword evidence="1" id="KW-0521">NADP</keyword>
<proteinExistence type="predicted"/>
<dbReference type="Gene3D" id="3.90.180.10">
    <property type="entry name" value="Medium-chain alcohol dehydrogenases, catalytic domain"/>
    <property type="match status" value="1"/>
</dbReference>
<reference evidence="4" key="2">
    <citation type="submission" date="2020-09" db="EMBL/GenBank/DDBJ databases">
        <authorList>
            <person name="Sun Q."/>
            <person name="Zhou Y."/>
        </authorList>
    </citation>
    <scope>NUCLEOTIDE SEQUENCE</scope>
    <source>
        <strain evidence="4">CGMCC 1.12813</strain>
    </source>
</reference>
<comment type="caution">
    <text evidence="4">The sequence shown here is derived from an EMBL/GenBank/DDBJ whole genome shotgun (WGS) entry which is preliminary data.</text>
</comment>
<organism evidence="4 5">
    <name type="scientific">Conyzicola nivalis</name>
    <dbReference type="NCBI Taxonomy" id="1477021"/>
    <lineage>
        <taxon>Bacteria</taxon>
        <taxon>Bacillati</taxon>
        <taxon>Actinomycetota</taxon>
        <taxon>Actinomycetes</taxon>
        <taxon>Micrococcales</taxon>
        <taxon>Microbacteriaceae</taxon>
        <taxon>Conyzicola</taxon>
    </lineage>
</organism>
<keyword evidence="5" id="KW-1185">Reference proteome</keyword>
<gene>
    <name evidence="4" type="primary">qor</name>
    <name evidence="4" type="ORF">GCM10010979_01940</name>
</gene>
<reference evidence="4" key="1">
    <citation type="journal article" date="2014" name="Int. J. Syst. Evol. Microbiol.">
        <title>Complete genome sequence of Corynebacterium casei LMG S-19264T (=DSM 44701T), isolated from a smear-ripened cheese.</title>
        <authorList>
            <consortium name="US DOE Joint Genome Institute (JGI-PGF)"/>
            <person name="Walter F."/>
            <person name="Albersmeier A."/>
            <person name="Kalinowski J."/>
            <person name="Ruckert C."/>
        </authorList>
    </citation>
    <scope>NUCLEOTIDE SEQUENCE</scope>
    <source>
        <strain evidence="4">CGMCC 1.12813</strain>
    </source>
</reference>
<sequence length="318" mass="32650">MRAIQVTEHGGPEVLRIATVEEPIETPGSIRLAVTSAGVNFADTMISRDQYVRPTELPYVPGTEVVGTDSTGRRMVGLTTTGGYAEFALVDASRSAAVPDGVTDAQALALVNQGLTAWHLVHTSARVLTGESVLVHAAAGGVGSIAVQLAHIAGAFVIASVSSDEKAVAAKDLGADATIDSALPKDELAAAILAANNGRPVDVVLDGTGGDAFSASLESLAPFGRLVHFGVSGGQMAPLVDPWSLTVGSRGVMGFYNRDAFELPGGFRSPLATMFEQTLSGTLRHLDSAPYALEDAGVAHADLLGRRTSGKVVIAVAP</sequence>
<dbReference type="InterPro" id="IPR020843">
    <property type="entry name" value="ER"/>
</dbReference>
<evidence type="ECO:0000259" key="3">
    <source>
        <dbReference type="SMART" id="SM00829"/>
    </source>
</evidence>
<name>A0A916WDI2_9MICO</name>
<dbReference type="Pfam" id="PF00107">
    <property type="entry name" value="ADH_zinc_N"/>
    <property type="match status" value="1"/>
</dbReference>
<protein>
    <submittedName>
        <fullName evidence="4">NADPH:quinone reductase</fullName>
    </submittedName>
</protein>
<keyword evidence="2" id="KW-0560">Oxidoreductase</keyword>
<feature type="domain" description="Enoyl reductase (ER)" evidence="3">
    <location>
        <begin position="10"/>
        <end position="314"/>
    </location>
</feature>
<evidence type="ECO:0000256" key="1">
    <source>
        <dbReference type="ARBA" id="ARBA00022857"/>
    </source>
</evidence>
<dbReference type="Proteomes" id="UP000606922">
    <property type="component" value="Unassembled WGS sequence"/>
</dbReference>
<dbReference type="PANTHER" id="PTHR48106:SF13">
    <property type="entry name" value="QUINONE OXIDOREDUCTASE-RELATED"/>
    <property type="match status" value="1"/>
</dbReference>